<name>A0A6A6CMD9_ZASCE</name>
<proteinExistence type="predicted"/>
<evidence type="ECO:0000256" key="6">
    <source>
        <dbReference type="ARBA" id="ARBA00023098"/>
    </source>
</evidence>
<dbReference type="CDD" id="cd19757">
    <property type="entry name" value="Bbox1"/>
    <property type="match status" value="1"/>
</dbReference>
<feature type="region of interest" description="Disordered" evidence="9">
    <location>
        <begin position="1217"/>
        <end position="1238"/>
    </location>
</feature>
<dbReference type="PANTHER" id="PTHR24185">
    <property type="entry name" value="CALCIUM-INDEPENDENT PHOSPHOLIPASE A2-GAMMA"/>
    <property type="match status" value="1"/>
</dbReference>
<evidence type="ECO:0000256" key="5">
    <source>
        <dbReference type="ARBA" id="ARBA00022963"/>
    </source>
</evidence>
<feature type="compositionally biased region" description="Polar residues" evidence="9">
    <location>
        <begin position="8"/>
        <end position="17"/>
    </location>
</feature>
<dbReference type="Proteomes" id="UP000799537">
    <property type="component" value="Unassembled WGS sequence"/>
</dbReference>
<feature type="domain" description="RING-type" evidence="10">
    <location>
        <begin position="673"/>
        <end position="716"/>
    </location>
</feature>
<dbReference type="PROSITE" id="PS00518">
    <property type="entry name" value="ZF_RING_1"/>
    <property type="match status" value="1"/>
</dbReference>
<dbReference type="GO" id="GO:0019369">
    <property type="term" value="P:arachidonate metabolic process"/>
    <property type="evidence" value="ECO:0007669"/>
    <property type="project" value="TreeGrafter"/>
</dbReference>
<dbReference type="GO" id="GO:0016042">
    <property type="term" value="P:lipid catabolic process"/>
    <property type="evidence" value="ECO:0007669"/>
    <property type="project" value="UniProtKB-UniRule"/>
</dbReference>
<keyword evidence="5 8" id="KW-0442">Lipid degradation</keyword>
<evidence type="ECO:0000313" key="13">
    <source>
        <dbReference type="Proteomes" id="UP000799537"/>
    </source>
</evidence>
<feature type="domain" description="PNPLA" evidence="11">
    <location>
        <begin position="740"/>
        <end position="950"/>
    </location>
</feature>
<dbReference type="PROSITE" id="PS50089">
    <property type="entry name" value="ZF_RING_2"/>
    <property type="match status" value="1"/>
</dbReference>
<gene>
    <name evidence="12" type="ORF">M409DRAFT_65766</name>
</gene>
<keyword evidence="13" id="KW-1185">Reference proteome</keyword>
<feature type="region of interest" description="Disordered" evidence="9">
    <location>
        <begin position="1"/>
        <end position="30"/>
    </location>
</feature>
<evidence type="ECO:0000259" key="10">
    <source>
        <dbReference type="PROSITE" id="PS50089"/>
    </source>
</evidence>
<dbReference type="Gene3D" id="3.40.1090.10">
    <property type="entry name" value="Cytosolic phospholipase A2 catalytic domain"/>
    <property type="match status" value="1"/>
</dbReference>
<dbReference type="GeneID" id="54569927"/>
<protein>
    <recommendedName>
        <fullName evidence="14">PNPLA domain-containing protein</fullName>
    </recommendedName>
</protein>
<dbReference type="SUPFAM" id="SSF52151">
    <property type="entry name" value="FabD/lysophospholipase-like"/>
    <property type="match status" value="1"/>
</dbReference>
<dbReference type="GO" id="GO:0016020">
    <property type="term" value="C:membrane"/>
    <property type="evidence" value="ECO:0007669"/>
    <property type="project" value="TreeGrafter"/>
</dbReference>
<feature type="active site" description="Proton acceptor" evidence="8">
    <location>
        <position position="937"/>
    </location>
</feature>
<feature type="compositionally biased region" description="Polar residues" evidence="9">
    <location>
        <begin position="1218"/>
        <end position="1238"/>
    </location>
</feature>
<reference evidence="12" key="1">
    <citation type="journal article" date="2020" name="Stud. Mycol.">
        <title>101 Dothideomycetes genomes: a test case for predicting lifestyles and emergence of pathogens.</title>
        <authorList>
            <person name="Haridas S."/>
            <person name="Albert R."/>
            <person name="Binder M."/>
            <person name="Bloem J."/>
            <person name="Labutti K."/>
            <person name="Salamov A."/>
            <person name="Andreopoulos B."/>
            <person name="Baker S."/>
            <person name="Barry K."/>
            <person name="Bills G."/>
            <person name="Bluhm B."/>
            <person name="Cannon C."/>
            <person name="Castanera R."/>
            <person name="Culley D."/>
            <person name="Daum C."/>
            <person name="Ezra D."/>
            <person name="Gonzalez J."/>
            <person name="Henrissat B."/>
            <person name="Kuo A."/>
            <person name="Liang C."/>
            <person name="Lipzen A."/>
            <person name="Lutzoni F."/>
            <person name="Magnuson J."/>
            <person name="Mondo S."/>
            <person name="Nolan M."/>
            <person name="Ohm R."/>
            <person name="Pangilinan J."/>
            <person name="Park H.-J."/>
            <person name="Ramirez L."/>
            <person name="Alfaro M."/>
            <person name="Sun H."/>
            <person name="Tritt A."/>
            <person name="Yoshinaga Y."/>
            <person name="Zwiers L.-H."/>
            <person name="Turgeon B."/>
            <person name="Goodwin S."/>
            <person name="Spatafora J."/>
            <person name="Crous P."/>
            <person name="Grigoriev I."/>
        </authorList>
    </citation>
    <scope>NUCLEOTIDE SEQUENCE</scope>
    <source>
        <strain evidence="12">ATCC 36951</strain>
    </source>
</reference>
<dbReference type="InterPro" id="IPR017907">
    <property type="entry name" value="Znf_RING_CS"/>
</dbReference>
<feature type="short sequence motif" description="GXSXG" evidence="8">
    <location>
        <begin position="778"/>
        <end position="782"/>
    </location>
</feature>
<dbReference type="EMBL" id="ML993591">
    <property type="protein sequence ID" value="KAF2168334.1"/>
    <property type="molecule type" value="Genomic_DNA"/>
</dbReference>
<dbReference type="PROSITE" id="PS51635">
    <property type="entry name" value="PNPLA"/>
    <property type="match status" value="1"/>
</dbReference>
<evidence type="ECO:0000256" key="7">
    <source>
        <dbReference type="PROSITE-ProRule" id="PRU00175"/>
    </source>
</evidence>
<dbReference type="InterPro" id="IPR016035">
    <property type="entry name" value="Acyl_Trfase/lysoPLipase"/>
</dbReference>
<feature type="compositionally biased region" description="Basic and acidic residues" evidence="9">
    <location>
        <begin position="1393"/>
        <end position="1403"/>
    </location>
</feature>
<dbReference type="GO" id="GO:0046486">
    <property type="term" value="P:glycerolipid metabolic process"/>
    <property type="evidence" value="ECO:0007669"/>
    <property type="project" value="UniProtKB-ARBA"/>
</dbReference>
<dbReference type="CDD" id="cd16449">
    <property type="entry name" value="RING-HC"/>
    <property type="match status" value="1"/>
</dbReference>
<feature type="region of interest" description="Disordered" evidence="9">
    <location>
        <begin position="1250"/>
        <end position="1270"/>
    </location>
</feature>
<keyword evidence="3 8" id="KW-0378">Hydrolase</keyword>
<accession>A0A6A6CMD9</accession>
<dbReference type="InterPro" id="IPR002641">
    <property type="entry name" value="PNPLA_dom"/>
</dbReference>
<evidence type="ECO:0000256" key="2">
    <source>
        <dbReference type="ARBA" id="ARBA00022771"/>
    </source>
</evidence>
<evidence type="ECO:0000256" key="3">
    <source>
        <dbReference type="ARBA" id="ARBA00022801"/>
    </source>
</evidence>
<feature type="region of interest" description="Disordered" evidence="9">
    <location>
        <begin position="1343"/>
        <end position="1406"/>
    </location>
</feature>
<feature type="short sequence motif" description="GXGXXG" evidence="8">
    <location>
        <begin position="744"/>
        <end position="749"/>
    </location>
</feature>
<dbReference type="InterPro" id="IPR001841">
    <property type="entry name" value="Znf_RING"/>
</dbReference>
<dbReference type="RefSeq" id="XP_033669223.1">
    <property type="nucleotide sequence ID" value="XM_033816655.1"/>
</dbReference>
<dbReference type="GO" id="GO:0008270">
    <property type="term" value="F:zinc ion binding"/>
    <property type="evidence" value="ECO:0007669"/>
    <property type="project" value="UniProtKB-KW"/>
</dbReference>
<keyword evidence="2 7" id="KW-0863">Zinc-finger</keyword>
<feature type="short sequence motif" description="DGA/G" evidence="8">
    <location>
        <begin position="937"/>
        <end position="939"/>
    </location>
</feature>
<evidence type="ECO:0000256" key="1">
    <source>
        <dbReference type="ARBA" id="ARBA00022723"/>
    </source>
</evidence>
<organism evidence="12 13">
    <name type="scientific">Zasmidium cellare ATCC 36951</name>
    <dbReference type="NCBI Taxonomy" id="1080233"/>
    <lineage>
        <taxon>Eukaryota</taxon>
        <taxon>Fungi</taxon>
        <taxon>Dikarya</taxon>
        <taxon>Ascomycota</taxon>
        <taxon>Pezizomycotina</taxon>
        <taxon>Dothideomycetes</taxon>
        <taxon>Dothideomycetidae</taxon>
        <taxon>Mycosphaerellales</taxon>
        <taxon>Mycosphaerellaceae</taxon>
        <taxon>Zasmidium</taxon>
    </lineage>
</organism>
<keyword evidence="1" id="KW-0479">Metal-binding</keyword>
<feature type="active site" description="Nucleophile" evidence="8">
    <location>
        <position position="780"/>
    </location>
</feature>
<evidence type="ECO:0000313" key="12">
    <source>
        <dbReference type="EMBL" id="KAF2168334.1"/>
    </source>
</evidence>
<feature type="compositionally biased region" description="Polar residues" evidence="9">
    <location>
        <begin position="1352"/>
        <end position="1363"/>
    </location>
</feature>
<evidence type="ECO:0000256" key="4">
    <source>
        <dbReference type="ARBA" id="ARBA00022833"/>
    </source>
</evidence>
<dbReference type="Pfam" id="PF01734">
    <property type="entry name" value="Patatin"/>
    <property type="match status" value="1"/>
</dbReference>
<keyword evidence="4" id="KW-0862">Zinc</keyword>
<dbReference type="CDD" id="cd07199">
    <property type="entry name" value="Pat17_PNPLA8_PNPLA9_like"/>
    <property type="match status" value="1"/>
</dbReference>
<evidence type="ECO:0000256" key="8">
    <source>
        <dbReference type="PROSITE-ProRule" id="PRU01161"/>
    </source>
</evidence>
<evidence type="ECO:0000256" key="9">
    <source>
        <dbReference type="SAM" id="MobiDB-lite"/>
    </source>
</evidence>
<sequence length="1452" mass="162502">MAGPKAAVQSSREQASSETRDLFASSEDERSALKETCEDDRCQAPNARVWHCVDCDSNYCNDCWGYQGPHKAGKLGRDGVPHEKTNVAIVSRLKAILQPPQSLDEIKQSHEKDQCTKWFGVARDMTGRPSLEDYGRYATLMGSIQPIDVNKDRYPQLVSFIGVTNAGKSTIIKMLVNHAAEGSIAPKVFPTPVAGSIANDKVATSGDVHLYADQSTHAGQLPILYADCEGFEGGEKMPLGARIKKRPCSTAPLSYPELAQSRSLPIEWADTEESRQREYAVRELYPRLLYTFSDVVVFVLRNPKTFQSAVLGKLLEWGASALEKSINQPSLPHAIVLLNDTEPGVDEREWDTDFATQSLLSCVAGALDYVEGVPRFRELAEYWRGLGKQVVTIQDLILRYYSSFRVIRMPRKPRYTLMDRQIGRLHHEIRADCDESFKAKRKARMLTNSDELNIYLQSAFEHFTRTLTTPFNFVAVSLVTNPISYDFGGHILQLANTVAALRSSERRGSGLSQWIFEKMCLIVASCVMLDCARYRKGRVEDLLDSYKKFFDWVLHEYCDMWLPCSYSNGEGRRCELVKARHHTKGHQDGQGIIAHGDYQSTFTAEEYGPMWERQLRASISFVQGDLHRHQEQYAQGGLLDSDEKIALRLHRQNIYDFYSGIGDPQDMVSHSTCFCCLMEVPEHPLPCGHVLCSACVQAYGKSTNKCIVEMAYCPLHMDQTRWASVHQIKFKHKAAGTRVLCLDGGGIRGIVELEVLRAIEQALGGEIPIQAFFDLIVGTSTGGIIALALGVQQWPVDRCISMFTSLCNHAYTPRVKGMPILDLAATISHGSKYKTKAFHEALKDAFGEQDVLFGGRSRTKSTCQTRVAVTSTTSTGSKAIVLANYRRKEDSAPEYDFERPHQPELEMRVWEAAAATSSAPTYFKPFVNPLTRRTYLDGALHNNNPARVANRERKLIWPEASDTDPDILLSLGTGQNRISILPKLSAKTTDWKTLQVDDILNAEMAWAAFRADVISVDVPYRNTRRYIRFNPDLNRTAPSMDDKDELQSLQWTVKKRLSLPHCVTAVEHVAFKLVASSFFLEVQGSKILNDGSHSYECLVLCKFENGTQHLKSLGKYLRRSMTRDFCPYFIVRGDAHSEQGVIFDFTSKVIDRMAERADFNISSITVVVEDEKRPSDVTLVLSAHDGLEPEGFSLSGFPKVLANECTSKSLLPKAGKISSASRRLNATPSPSRSYKSARSIQHQTLEDSISLNEGRPGSKQRDLWAPSAGPFQGLKQLDHAANAPEVHARSSSDLQISYRDVKGPNRFWAYIGPQHMAKNRHLYSAATLQKFVPEAPKKRTSLHYEVHGESSPKPTQGSMPQISSERKERDRSTSRPTRAKKDASPSQRRPARERKDSARDIKETVSVTETIMGEYTVKFPSIPGFTPPPAFPAKRRGFDPGELEAAINDAFG</sequence>
<feature type="compositionally biased region" description="Basic and acidic residues" evidence="9">
    <location>
        <begin position="1364"/>
        <end position="1383"/>
    </location>
</feature>
<evidence type="ECO:0008006" key="14">
    <source>
        <dbReference type="Google" id="ProtNLM"/>
    </source>
</evidence>
<evidence type="ECO:0000259" key="11">
    <source>
        <dbReference type="PROSITE" id="PS51635"/>
    </source>
</evidence>
<dbReference type="OrthoDB" id="194358at2759"/>
<dbReference type="GO" id="GO:0047499">
    <property type="term" value="F:calcium-independent phospholipase A2 activity"/>
    <property type="evidence" value="ECO:0007669"/>
    <property type="project" value="TreeGrafter"/>
</dbReference>
<keyword evidence="6 8" id="KW-0443">Lipid metabolism</keyword>
<dbReference type="PANTHER" id="PTHR24185:SF1">
    <property type="entry name" value="CALCIUM-INDEPENDENT PHOSPHOLIPASE A2-GAMMA"/>
    <property type="match status" value="1"/>
</dbReference>